<dbReference type="InterPro" id="IPR024395">
    <property type="entry name" value="CLASP_N_dom"/>
</dbReference>
<evidence type="ECO:0000256" key="5">
    <source>
        <dbReference type="ARBA" id="ARBA00022776"/>
    </source>
</evidence>
<dbReference type="GO" id="GO:0008017">
    <property type="term" value="F:microtubule binding"/>
    <property type="evidence" value="ECO:0007669"/>
    <property type="project" value="TreeGrafter"/>
</dbReference>
<evidence type="ECO:0000256" key="3">
    <source>
        <dbReference type="ARBA" id="ARBA00022618"/>
    </source>
</evidence>
<name>A0A1Y2CXK2_9FUNG</name>
<dbReference type="EMBL" id="MCOG01000095">
    <property type="protein sequence ID" value="ORY51750.1"/>
    <property type="molecule type" value="Genomic_DNA"/>
</dbReference>
<evidence type="ECO:0000259" key="6">
    <source>
        <dbReference type="Pfam" id="PF12348"/>
    </source>
</evidence>
<feature type="domain" description="CLASP N-terminal" evidence="6">
    <location>
        <begin position="22"/>
        <end position="217"/>
    </location>
</feature>
<dbReference type="Proteomes" id="UP000193920">
    <property type="component" value="Unassembled WGS sequence"/>
</dbReference>
<sequence length="231" mass="27119">MNFESIYYNQEFYNKPDSYVKDAHKLLSIFNEKESENNWEKFNNALKQFKELSAQMVTSSDYNDILKSFSGAILNSINSERGALSKTALDVIGEISYLMKFNFESFIDIFFPTILEITGKSNNIFTQNGLNCLKKIITNTGSIKIIPQLFVQKTNKKKKIRQVVAECIETCLQHISTKKLYDYIDIIEQLIKEGIYDREQIIRDTYKKIYQSYKKIFNDNIVHRYVLLIYI</sequence>
<protein>
    <recommendedName>
        <fullName evidence="6">CLASP N-terminal domain-containing protein</fullName>
    </recommendedName>
</protein>
<dbReference type="AlphaFoldDB" id="A0A1Y2CXK2"/>
<comment type="similarity">
    <text evidence="2">Belongs to the CLASP family.</text>
</comment>
<dbReference type="SUPFAM" id="SSF48371">
    <property type="entry name" value="ARM repeat"/>
    <property type="match status" value="1"/>
</dbReference>
<dbReference type="Gene3D" id="1.25.10.10">
    <property type="entry name" value="Leucine-rich Repeat Variant"/>
    <property type="match status" value="1"/>
</dbReference>
<dbReference type="STRING" id="1754190.A0A1Y2CXK2"/>
<keyword evidence="8" id="KW-1185">Reference proteome</keyword>
<dbReference type="OrthoDB" id="46159at2759"/>
<organism evidence="7 8">
    <name type="scientific">Neocallimastix californiae</name>
    <dbReference type="NCBI Taxonomy" id="1754190"/>
    <lineage>
        <taxon>Eukaryota</taxon>
        <taxon>Fungi</taxon>
        <taxon>Fungi incertae sedis</taxon>
        <taxon>Chytridiomycota</taxon>
        <taxon>Chytridiomycota incertae sedis</taxon>
        <taxon>Neocallimastigomycetes</taxon>
        <taxon>Neocallimastigales</taxon>
        <taxon>Neocallimastigaceae</taxon>
        <taxon>Neocallimastix</taxon>
    </lineage>
</organism>
<dbReference type="GO" id="GO:0051301">
    <property type="term" value="P:cell division"/>
    <property type="evidence" value="ECO:0007669"/>
    <property type="project" value="UniProtKB-KW"/>
</dbReference>
<dbReference type="GO" id="GO:0005815">
    <property type="term" value="C:microtubule organizing center"/>
    <property type="evidence" value="ECO:0007669"/>
    <property type="project" value="TreeGrafter"/>
</dbReference>
<reference evidence="7 8" key="1">
    <citation type="submission" date="2016-08" db="EMBL/GenBank/DDBJ databases">
        <title>A Parts List for Fungal Cellulosomes Revealed by Comparative Genomics.</title>
        <authorList>
            <consortium name="DOE Joint Genome Institute"/>
            <person name="Haitjema C.H."/>
            <person name="Gilmore S.P."/>
            <person name="Henske J.K."/>
            <person name="Solomon K.V."/>
            <person name="De Groot R."/>
            <person name="Kuo A."/>
            <person name="Mondo S.J."/>
            <person name="Salamov A.A."/>
            <person name="Labutti K."/>
            <person name="Zhao Z."/>
            <person name="Chiniquy J."/>
            <person name="Barry K."/>
            <person name="Brewer H.M."/>
            <person name="Purvine S.O."/>
            <person name="Wright A.T."/>
            <person name="Boxma B."/>
            <person name="Van Alen T."/>
            <person name="Hackstein J.H."/>
            <person name="Baker S.E."/>
            <person name="Grigoriev I.V."/>
            <person name="O'Malley M.A."/>
        </authorList>
    </citation>
    <scope>NUCLEOTIDE SEQUENCE [LARGE SCALE GENOMIC DNA]</scope>
    <source>
        <strain evidence="7 8">G1</strain>
    </source>
</reference>
<accession>A0A1Y2CXK2</accession>
<evidence type="ECO:0000256" key="2">
    <source>
        <dbReference type="ARBA" id="ARBA00009549"/>
    </source>
</evidence>
<dbReference type="GO" id="GO:0005881">
    <property type="term" value="C:cytoplasmic microtubule"/>
    <property type="evidence" value="ECO:0007669"/>
    <property type="project" value="TreeGrafter"/>
</dbReference>
<comment type="subcellular location">
    <subcellularLocation>
        <location evidence="1">Cytoplasm</location>
        <location evidence="1">Cytoskeleton</location>
        <location evidence="1">Spindle</location>
    </subcellularLocation>
</comment>
<dbReference type="PANTHER" id="PTHR21567">
    <property type="entry name" value="CLASP"/>
    <property type="match status" value="1"/>
</dbReference>
<keyword evidence="3" id="KW-0132">Cell division</keyword>
<evidence type="ECO:0000313" key="8">
    <source>
        <dbReference type="Proteomes" id="UP000193920"/>
    </source>
</evidence>
<dbReference type="GO" id="GO:0090307">
    <property type="term" value="P:mitotic spindle assembly"/>
    <property type="evidence" value="ECO:0007669"/>
    <property type="project" value="TreeGrafter"/>
</dbReference>
<dbReference type="Pfam" id="PF12348">
    <property type="entry name" value="CLASP_N"/>
    <property type="match status" value="1"/>
</dbReference>
<evidence type="ECO:0000313" key="7">
    <source>
        <dbReference type="EMBL" id="ORY51750.1"/>
    </source>
</evidence>
<evidence type="ECO:0000256" key="4">
    <source>
        <dbReference type="ARBA" id="ARBA00022701"/>
    </source>
</evidence>
<proteinExistence type="inferred from homology"/>
<keyword evidence="5" id="KW-0131">Cell cycle</keyword>
<dbReference type="GO" id="GO:0005876">
    <property type="term" value="C:spindle microtubule"/>
    <property type="evidence" value="ECO:0007669"/>
    <property type="project" value="TreeGrafter"/>
</dbReference>
<dbReference type="InterPro" id="IPR011989">
    <property type="entry name" value="ARM-like"/>
</dbReference>
<comment type="caution">
    <text evidence="7">The sequence shown here is derived from an EMBL/GenBank/DDBJ whole genome shotgun (WGS) entry which is preliminary data.</text>
</comment>
<keyword evidence="5" id="KW-0498">Mitosis</keyword>
<dbReference type="PANTHER" id="PTHR21567:SF9">
    <property type="entry name" value="CLIP-ASSOCIATING PROTEIN"/>
    <property type="match status" value="1"/>
</dbReference>
<dbReference type="InterPro" id="IPR016024">
    <property type="entry name" value="ARM-type_fold"/>
</dbReference>
<keyword evidence="4" id="KW-0493">Microtubule</keyword>
<gene>
    <name evidence="7" type="ORF">LY90DRAFT_456756</name>
</gene>
<dbReference type="GO" id="GO:1990023">
    <property type="term" value="C:mitotic spindle midzone"/>
    <property type="evidence" value="ECO:0007669"/>
    <property type="project" value="TreeGrafter"/>
</dbReference>
<evidence type="ECO:0000256" key="1">
    <source>
        <dbReference type="ARBA" id="ARBA00004186"/>
    </source>
</evidence>